<name>A0ACD3B9L4_9AGAR</name>
<sequence length="431" mass="48537">MTSPSLKHRIDAVRAAVDKRPPFCTGSVELDRNSSLLYYTKQGSDDDEDDDEAGLIYLSSSAKVERLQELTDACFPVSFGQKNEPEDGWAGKFGQLDCERFATKFDLKEVGIVDLIRECLLDGIDQEREIEVEMEELNVYDQGSFFQEHADTPGDVDEDCLVYNLYYKDTLTTTDEGKVIKDLSEPILDRPSADNPFHTTPILTSIPDEILLRTTLTSLLQDRHFLPRGGFFGFGLSCAYPILNFTNTNKNGHDINDPGTRRAFENLLNRLIGTDAFLKQVCESLSLPVELQIAVGPSSDECGLFSYRAALGLSKGHITGHRSSPFDELVCRADATPVYEVDYHSGASAHRSLSDLPYSEEIIWITPRTEFITWGHGYADVCLVARVGRPKEREHVAFEKTFEEWERDKEERSQGEEGEDNEDSENQETDE</sequence>
<protein>
    <submittedName>
        <fullName evidence="1">Uncharacterized protein</fullName>
    </submittedName>
</protein>
<reference evidence="1 2" key="1">
    <citation type="journal article" date="2019" name="Nat. Ecol. Evol.">
        <title>Megaphylogeny resolves global patterns of mushroom evolution.</title>
        <authorList>
            <person name="Varga T."/>
            <person name="Krizsan K."/>
            <person name="Foldi C."/>
            <person name="Dima B."/>
            <person name="Sanchez-Garcia M."/>
            <person name="Sanchez-Ramirez S."/>
            <person name="Szollosi G.J."/>
            <person name="Szarkandi J.G."/>
            <person name="Papp V."/>
            <person name="Albert L."/>
            <person name="Andreopoulos W."/>
            <person name="Angelini C."/>
            <person name="Antonin V."/>
            <person name="Barry K.W."/>
            <person name="Bougher N.L."/>
            <person name="Buchanan P."/>
            <person name="Buyck B."/>
            <person name="Bense V."/>
            <person name="Catcheside P."/>
            <person name="Chovatia M."/>
            <person name="Cooper J."/>
            <person name="Damon W."/>
            <person name="Desjardin D."/>
            <person name="Finy P."/>
            <person name="Geml J."/>
            <person name="Haridas S."/>
            <person name="Hughes K."/>
            <person name="Justo A."/>
            <person name="Karasinski D."/>
            <person name="Kautmanova I."/>
            <person name="Kiss B."/>
            <person name="Kocsube S."/>
            <person name="Kotiranta H."/>
            <person name="LaButti K.M."/>
            <person name="Lechner B.E."/>
            <person name="Liimatainen K."/>
            <person name="Lipzen A."/>
            <person name="Lukacs Z."/>
            <person name="Mihaltcheva S."/>
            <person name="Morgado L.N."/>
            <person name="Niskanen T."/>
            <person name="Noordeloos M.E."/>
            <person name="Ohm R.A."/>
            <person name="Ortiz-Santana B."/>
            <person name="Ovrebo C."/>
            <person name="Racz N."/>
            <person name="Riley R."/>
            <person name="Savchenko A."/>
            <person name="Shiryaev A."/>
            <person name="Soop K."/>
            <person name="Spirin V."/>
            <person name="Szebenyi C."/>
            <person name="Tomsovsky M."/>
            <person name="Tulloss R.E."/>
            <person name="Uehling J."/>
            <person name="Grigoriev I.V."/>
            <person name="Vagvolgyi C."/>
            <person name="Papp T."/>
            <person name="Martin F.M."/>
            <person name="Miettinen O."/>
            <person name="Hibbett D.S."/>
            <person name="Nagy L.G."/>
        </authorList>
    </citation>
    <scope>NUCLEOTIDE SEQUENCE [LARGE SCALE GENOMIC DNA]</scope>
    <source>
        <strain evidence="1 2">NL-1719</strain>
    </source>
</reference>
<gene>
    <name evidence="1" type="ORF">BDN72DRAFT_956258</name>
</gene>
<dbReference type="EMBL" id="ML208273">
    <property type="protein sequence ID" value="TFK73687.1"/>
    <property type="molecule type" value="Genomic_DNA"/>
</dbReference>
<organism evidence="1 2">
    <name type="scientific">Pluteus cervinus</name>
    <dbReference type="NCBI Taxonomy" id="181527"/>
    <lineage>
        <taxon>Eukaryota</taxon>
        <taxon>Fungi</taxon>
        <taxon>Dikarya</taxon>
        <taxon>Basidiomycota</taxon>
        <taxon>Agaricomycotina</taxon>
        <taxon>Agaricomycetes</taxon>
        <taxon>Agaricomycetidae</taxon>
        <taxon>Agaricales</taxon>
        <taxon>Pluteineae</taxon>
        <taxon>Pluteaceae</taxon>
        <taxon>Pluteus</taxon>
    </lineage>
</organism>
<proteinExistence type="predicted"/>
<keyword evidence="2" id="KW-1185">Reference proteome</keyword>
<evidence type="ECO:0000313" key="1">
    <source>
        <dbReference type="EMBL" id="TFK73687.1"/>
    </source>
</evidence>
<evidence type="ECO:0000313" key="2">
    <source>
        <dbReference type="Proteomes" id="UP000308600"/>
    </source>
</evidence>
<dbReference type="Proteomes" id="UP000308600">
    <property type="component" value="Unassembled WGS sequence"/>
</dbReference>
<accession>A0ACD3B9L4</accession>